<evidence type="ECO:0000313" key="2">
    <source>
        <dbReference type="EMBL" id="TQD73309.1"/>
    </source>
</evidence>
<name>A0A540KGK2_MALBA</name>
<dbReference type="Proteomes" id="UP000315295">
    <property type="component" value="Unassembled WGS sequence"/>
</dbReference>
<evidence type="ECO:0000256" key="1">
    <source>
        <dbReference type="SAM" id="MobiDB-lite"/>
    </source>
</evidence>
<gene>
    <name evidence="2" type="ORF">C1H46_041158</name>
</gene>
<feature type="region of interest" description="Disordered" evidence="1">
    <location>
        <begin position="21"/>
        <end position="63"/>
    </location>
</feature>
<keyword evidence="3" id="KW-1185">Reference proteome</keyword>
<protein>
    <submittedName>
        <fullName evidence="2">Uncharacterized protein</fullName>
    </submittedName>
</protein>
<dbReference type="AlphaFoldDB" id="A0A540KGK2"/>
<proteinExistence type="predicted"/>
<sequence length="93" mass="9817">MGADGVGEAPMYTVVASTRGIANSGGGAEEAVGGEVMARRPVGKRNQGSRDDRGGGGGEKSSLRIYEEATWKLREDGSWKNILQGFEREGESQ</sequence>
<comment type="caution">
    <text evidence="2">The sequence shown here is derived from an EMBL/GenBank/DDBJ whole genome shotgun (WGS) entry which is preliminary data.</text>
</comment>
<reference evidence="2 3" key="1">
    <citation type="journal article" date="2019" name="G3 (Bethesda)">
        <title>Sequencing of a Wild Apple (Malus baccata) Genome Unravels the Differences Between Cultivated and Wild Apple Species Regarding Disease Resistance and Cold Tolerance.</title>
        <authorList>
            <person name="Chen X."/>
        </authorList>
    </citation>
    <scope>NUCLEOTIDE SEQUENCE [LARGE SCALE GENOMIC DNA]</scope>
    <source>
        <strain evidence="3">cv. Shandingzi</strain>
        <tissue evidence="2">Leaves</tissue>
    </source>
</reference>
<organism evidence="2 3">
    <name type="scientific">Malus baccata</name>
    <name type="common">Siberian crab apple</name>
    <name type="synonym">Pyrus baccata</name>
    <dbReference type="NCBI Taxonomy" id="106549"/>
    <lineage>
        <taxon>Eukaryota</taxon>
        <taxon>Viridiplantae</taxon>
        <taxon>Streptophyta</taxon>
        <taxon>Embryophyta</taxon>
        <taxon>Tracheophyta</taxon>
        <taxon>Spermatophyta</taxon>
        <taxon>Magnoliopsida</taxon>
        <taxon>eudicotyledons</taxon>
        <taxon>Gunneridae</taxon>
        <taxon>Pentapetalae</taxon>
        <taxon>rosids</taxon>
        <taxon>fabids</taxon>
        <taxon>Rosales</taxon>
        <taxon>Rosaceae</taxon>
        <taxon>Amygdaloideae</taxon>
        <taxon>Maleae</taxon>
        <taxon>Malus</taxon>
    </lineage>
</organism>
<accession>A0A540KGK2</accession>
<evidence type="ECO:0000313" key="3">
    <source>
        <dbReference type="Proteomes" id="UP000315295"/>
    </source>
</evidence>
<dbReference type="EMBL" id="VIEB01001306">
    <property type="protein sequence ID" value="TQD73309.1"/>
    <property type="molecule type" value="Genomic_DNA"/>
</dbReference>